<organism evidence="8 9">
    <name type="scientific">Geomonas limicola</name>
    <dbReference type="NCBI Taxonomy" id="2740186"/>
    <lineage>
        <taxon>Bacteria</taxon>
        <taxon>Pseudomonadati</taxon>
        <taxon>Thermodesulfobacteriota</taxon>
        <taxon>Desulfuromonadia</taxon>
        <taxon>Geobacterales</taxon>
        <taxon>Geobacteraceae</taxon>
        <taxon>Geomonas</taxon>
    </lineage>
</organism>
<dbReference type="PROSITE" id="PS50885">
    <property type="entry name" value="HAMP"/>
    <property type="match status" value="1"/>
</dbReference>
<evidence type="ECO:0000259" key="6">
    <source>
        <dbReference type="PROSITE" id="PS50111"/>
    </source>
</evidence>
<dbReference type="InterPro" id="IPR004089">
    <property type="entry name" value="MCPsignal_dom"/>
</dbReference>
<dbReference type="InterPro" id="IPR004090">
    <property type="entry name" value="Chemotax_Me-accpt_rcpt"/>
</dbReference>
<dbReference type="PROSITE" id="PS50111">
    <property type="entry name" value="CHEMOTAXIS_TRANSDUC_2"/>
    <property type="match status" value="1"/>
</dbReference>
<comment type="caution">
    <text evidence="8">The sequence shown here is derived from an EMBL/GenBank/DDBJ whole genome shotgun (WGS) entry which is preliminary data.</text>
</comment>
<dbReference type="PANTHER" id="PTHR32089:SF112">
    <property type="entry name" value="LYSOZYME-LIKE PROTEIN-RELATED"/>
    <property type="match status" value="1"/>
</dbReference>
<comment type="subcellular location">
    <subcellularLocation>
        <location evidence="1">Membrane</location>
    </subcellularLocation>
</comment>
<name>A0A6V8N8Y7_9BACT</name>
<feature type="domain" description="HAMP" evidence="7">
    <location>
        <begin position="213"/>
        <end position="265"/>
    </location>
</feature>
<dbReference type="Pfam" id="PF00672">
    <property type="entry name" value="HAMP"/>
    <property type="match status" value="1"/>
</dbReference>
<evidence type="ECO:0000256" key="3">
    <source>
        <dbReference type="ARBA" id="ARBA00029447"/>
    </source>
</evidence>
<dbReference type="Pfam" id="PF00015">
    <property type="entry name" value="MCPsignal"/>
    <property type="match status" value="1"/>
</dbReference>
<dbReference type="FunFam" id="1.10.287.950:FF:000001">
    <property type="entry name" value="Methyl-accepting chemotaxis sensory transducer"/>
    <property type="match status" value="1"/>
</dbReference>
<feature type="domain" description="Methyl-accepting transducer" evidence="6">
    <location>
        <begin position="270"/>
        <end position="506"/>
    </location>
</feature>
<dbReference type="SMART" id="SM00304">
    <property type="entry name" value="HAMP"/>
    <property type="match status" value="1"/>
</dbReference>
<evidence type="ECO:0000313" key="9">
    <source>
        <dbReference type="Proteomes" id="UP000587586"/>
    </source>
</evidence>
<dbReference type="SUPFAM" id="SSF58104">
    <property type="entry name" value="Methyl-accepting chemotaxis protein (MCP) signaling domain"/>
    <property type="match status" value="1"/>
</dbReference>
<evidence type="ECO:0000313" key="8">
    <source>
        <dbReference type="EMBL" id="GFO69052.1"/>
    </source>
</evidence>
<dbReference type="GO" id="GO:0007165">
    <property type="term" value="P:signal transduction"/>
    <property type="evidence" value="ECO:0007669"/>
    <property type="project" value="UniProtKB-KW"/>
</dbReference>
<feature type="transmembrane region" description="Helical" evidence="5">
    <location>
        <begin position="194"/>
        <end position="212"/>
    </location>
</feature>
<dbReference type="CDD" id="cd11386">
    <property type="entry name" value="MCP_signal"/>
    <property type="match status" value="1"/>
</dbReference>
<dbReference type="EMBL" id="BLXZ01000005">
    <property type="protein sequence ID" value="GFO69052.1"/>
    <property type="molecule type" value="Genomic_DNA"/>
</dbReference>
<dbReference type="Gene3D" id="1.10.287.950">
    <property type="entry name" value="Methyl-accepting chemotaxis protein"/>
    <property type="match status" value="1"/>
</dbReference>
<keyword evidence="2 4" id="KW-0807">Transducer</keyword>
<keyword evidence="5" id="KW-1133">Transmembrane helix</keyword>
<keyword evidence="5" id="KW-0472">Membrane</keyword>
<gene>
    <name evidence="8" type="primary">mcp40H-9</name>
    <name evidence="8" type="ORF">GMLC_26310</name>
</gene>
<evidence type="ECO:0000256" key="1">
    <source>
        <dbReference type="ARBA" id="ARBA00004370"/>
    </source>
</evidence>
<dbReference type="Proteomes" id="UP000587586">
    <property type="component" value="Unassembled WGS sequence"/>
</dbReference>
<protein>
    <submittedName>
        <fullName evidence="8">Methyl-accepting chemotaxis protein</fullName>
    </submittedName>
</protein>
<dbReference type="RefSeq" id="WP_183361607.1">
    <property type="nucleotide sequence ID" value="NZ_BLXZ01000005.1"/>
</dbReference>
<dbReference type="SMART" id="SM00283">
    <property type="entry name" value="MA"/>
    <property type="match status" value="1"/>
</dbReference>
<dbReference type="GO" id="GO:0004888">
    <property type="term" value="F:transmembrane signaling receptor activity"/>
    <property type="evidence" value="ECO:0007669"/>
    <property type="project" value="InterPro"/>
</dbReference>
<evidence type="ECO:0000256" key="4">
    <source>
        <dbReference type="PROSITE-ProRule" id="PRU00284"/>
    </source>
</evidence>
<reference evidence="9" key="1">
    <citation type="submission" date="2020-06" db="EMBL/GenBank/DDBJ databases">
        <title>Draft genomic sequecing of Geomonas sp. Red745.</title>
        <authorList>
            <person name="Itoh H."/>
            <person name="Xu Z.X."/>
            <person name="Ushijima N."/>
            <person name="Masuda Y."/>
            <person name="Shiratori Y."/>
            <person name="Senoo K."/>
        </authorList>
    </citation>
    <scope>NUCLEOTIDE SEQUENCE [LARGE SCALE GENOMIC DNA]</scope>
    <source>
        <strain evidence="9">Red745</strain>
    </source>
</reference>
<accession>A0A6V8N8Y7</accession>
<dbReference type="CDD" id="cd06225">
    <property type="entry name" value="HAMP"/>
    <property type="match status" value="1"/>
</dbReference>
<dbReference type="PRINTS" id="PR00260">
    <property type="entry name" value="CHEMTRNSDUCR"/>
</dbReference>
<comment type="similarity">
    <text evidence="3">Belongs to the methyl-accepting chemotaxis (MCP) protein family.</text>
</comment>
<sequence>MFTKLKLSHKLLGAMLVLNLVTAAAFTVYTYSGQKETILRSIDARLLACAEGVRLSADGMHGRLAGATPLSPAEHQAFQDGLSRYADTVGVKYLYTVQQKGGKIVFTSSSYTKEEKEKGTATKLYDPYDDASAGLKAALADHRLHYDEYRDKWGNFRSIFLPAQTPSGQEYLIGADISTDEIAKVLNQSLRNCLLIALAVFVLSMSAVLVLIRSLKKVVGTIAQGINRIAAGHLDTVIRYQGADEFGELAADMNEMASKLRMVIGDVKHSAQRMTSASAHFRETSGQMASGANLVSDQVQSLAAAGEELASTSTEIAQSCSNVAEVAHQASGTAATGAAVVANAIAAMNRIADRVQASAQTVEGLGMRSDQIGEIVNTIEDIADQTNLLALNAAIEAARAGEQGRGFAVVADEVRALAERTTKATREISQMIKLIQDETRDAVGSMEAGVAEVQNGTQEATKSGDALREIIERIDEVTQQINQVALAAKEQTATTREISANLVQITDVVQNSSSSASQSAHEADQLSTNAGELEKMVGQFSL</sequence>
<dbReference type="PANTHER" id="PTHR32089">
    <property type="entry name" value="METHYL-ACCEPTING CHEMOTAXIS PROTEIN MCPB"/>
    <property type="match status" value="1"/>
</dbReference>
<keyword evidence="9" id="KW-1185">Reference proteome</keyword>
<dbReference type="InterPro" id="IPR003660">
    <property type="entry name" value="HAMP_dom"/>
</dbReference>
<dbReference type="GO" id="GO:0016020">
    <property type="term" value="C:membrane"/>
    <property type="evidence" value="ECO:0007669"/>
    <property type="project" value="UniProtKB-SubCell"/>
</dbReference>
<evidence type="ECO:0000256" key="2">
    <source>
        <dbReference type="ARBA" id="ARBA00023224"/>
    </source>
</evidence>
<evidence type="ECO:0000256" key="5">
    <source>
        <dbReference type="SAM" id="Phobius"/>
    </source>
</evidence>
<keyword evidence="5" id="KW-0812">Transmembrane</keyword>
<dbReference type="AlphaFoldDB" id="A0A6V8N8Y7"/>
<proteinExistence type="inferred from homology"/>
<evidence type="ECO:0000259" key="7">
    <source>
        <dbReference type="PROSITE" id="PS50885"/>
    </source>
</evidence>
<dbReference type="GO" id="GO:0006935">
    <property type="term" value="P:chemotaxis"/>
    <property type="evidence" value="ECO:0007669"/>
    <property type="project" value="InterPro"/>
</dbReference>